<gene>
    <name evidence="7 8" type="primary">mltG</name>
    <name evidence="8" type="ORF">GB927_005010</name>
</gene>
<evidence type="ECO:0000313" key="9">
    <source>
        <dbReference type="Proteomes" id="UP000996601"/>
    </source>
</evidence>
<keyword evidence="1 7" id="KW-1003">Cell membrane</keyword>
<organism evidence="8 9">
    <name type="scientific">Shinella lacus</name>
    <dbReference type="NCBI Taxonomy" id="2654216"/>
    <lineage>
        <taxon>Bacteria</taxon>
        <taxon>Pseudomonadati</taxon>
        <taxon>Pseudomonadota</taxon>
        <taxon>Alphaproteobacteria</taxon>
        <taxon>Hyphomicrobiales</taxon>
        <taxon>Rhizobiaceae</taxon>
        <taxon>Shinella</taxon>
    </lineage>
</organism>
<sequence length="260" mass="27923">MALLKEHVRLFPSCAFASLAKVEIQELLKSNAEQATTESISIAAGLTVKQAFEQLAQDARLDGDLPAELPAEGALMPGTYALARGATRADVVRQMQAAQAELIGRIWAGRQKGLPLENPEQLVILASIIERETGLPADMPKFAAVFVNRLKKGMRLQSDATMIYGLFGGDGKPVGRAILRADLETKTPYNTYQIPGLPPTPIALPGQASLEAAANPAATDDLYFVPDGNGGHAFTATLAEHNVNVRRWRKLAAETRVKAE</sequence>
<evidence type="ECO:0000256" key="7">
    <source>
        <dbReference type="HAMAP-Rule" id="MF_02065"/>
    </source>
</evidence>
<evidence type="ECO:0000256" key="1">
    <source>
        <dbReference type="ARBA" id="ARBA00022475"/>
    </source>
</evidence>
<proteinExistence type="inferred from homology"/>
<dbReference type="HAMAP" id="MF_02065">
    <property type="entry name" value="MltG"/>
    <property type="match status" value="1"/>
</dbReference>
<name>A0ABT1R2J6_9HYPH</name>
<evidence type="ECO:0000313" key="8">
    <source>
        <dbReference type="EMBL" id="MCQ4629386.1"/>
    </source>
</evidence>
<dbReference type="CDD" id="cd08010">
    <property type="entry name" value="MltG_like"/>
    <property type="match status" value="1"/>
</dbReference>
<evidence type="ECO:0000256" key="3">
    <source>
        <dbReference type="ARBA" id="ARBA00022989"/>
    </source>
</evidence>
<accession>A0ABT1R2J6</accession>
<dbReference type="Gene3D" id="3.30.160.60">
    <property type="entry name" value="Classic Zinc Finger"/>
    <property type="match status" value="1"/>
</dbReference>
<comment type="caution">
    <text evidence="8">The sequence shown here is derived from an EMBL/GenBank/DDBJ whole genome shotgun (WGS) entry which is preliminary data.</text>
</comment>
<dbReference type="PANTHER" id="PTHR30518:SF2">
    <property type="entry name" value="ENDOLYTIC MUREIN TRANSGLYCOSYLASE"/>
    <property type="match status" value="1"/>
</dbReference>
<dbReference type="Proteomes" id="UP000996601">
    <property type="component" value="Unassembled WGS sequence"/>
</dbReference>
<dbReference type="NCBIfam" id="TIGR00247">
    <property type="entry name" value="endolytic transglycosylase MltG"/>
    <property type="match status" value="1"/>
</dbReference>
<evidence type="ECO:0000256" key="2">
    <source>
        <dbReference type="ARBA" id="ARBA00022692"/>
    </source>
</evidence>
<keyword evidence="4 7" id="KW-0472">Membrane</keyword>
<feature type="site" description="Important for catalytic activity" evidence="7">
    <location>
        <position position="132"/>
    </location>
</feature>
<reference evidence="8" key="1">
    <citation type="submission" date="2021-07" db="EMBL/GenBank/DDBJ databases">
        <title>Shinella sp. nov., a novel member of the genus Shinella from water.</title>
        <authorList>
            <person name="Deng Y."/>
        </authorList>
    </citation>
    <scope>NUCLEOTIDE SEQUENCE</scope>
    <source>
        <strain evidence="8">CPCC 100929</strain>
    </source>
</reference>
<evidence type="ECO:0000256" key="4">
    <source>
        <dbReference type="ARBA" id="ARBA00023136"/>
    </source>
</evidence>
<keyword evidence="9" id="KW-1185">Reference proteome</keyword>
<evidence type="ECO:0000256" key="6">
    <source>
        <dbReference type="ARBA" id="ARBA00023316"/>
    </source>
</evidence>
<keyword evidence="7" id="KW-0997">Cell inner membrane</keyword>
<comment type="function">
    <text evidence="7">Functions as a peptidoglycan terminase that cleaves nascent peptidoglycan strands endolytically to terminate their elongation.</text>
</comment>
<comment type="catalytic activity">
    <reaction evidence="7">
        <text>a peptidoglycan chain = a peptidoglycan chain with N-acetyl-1,6-anhydromuramyl-[peptide] at the reducing end + a peptidoglycan chain with N-acetylglucosamine at the non-reducing end.</text>
        <dbReference type="EC" id="4.2.2.29"/>
    </reaction>
</comment>
<keyword evidence="3 7" id="KW-1133">Transmembrane helix</keyword>
<dbReference type="PANTHER" id="PTHR30518">
    <property type="entry name" value="ENDOLYTIC MUREIN TRANSGLYCOSYLASE"/>
    <property type="match status" value="1"/>
</dbReference>
<keyword evidence="5 7" id="KW-0456">Lyase</keyword>
<evidence type="ECO:0000256" key="5">
    <source>
        <dbReference type="ARBA" id="ARBA00023239"/>
    </source>
</evidence>
<comment type="similarity">
    <text evidence="7">Belongs to the transglycosylase MltG family.</text>
</comment>
<keyword evidence="6 7" id="KW-0961">Cell wall biogenesis/degradation</keyword>
<dbReference type="Pfam" id="PF02618">
    <property type="entry name" value="YceG"/>
    <property type="match status" value="1"/>
</dbReference>
<dbReference type="EC" id="4.2.2.29" evidence="7"/>
<protein>
    <recommendedName>
        <fullName evidence="7">Endolytic murein transglycosylase</fullName>
        <ecNumber evidence="7">4.2.2.29</ecNumber>
    </recommendedName>
    <alternativeName>
        <fullName evidence="7">Peptidoglycan lytic transglycosylase</fullName>
    </alternativeName>
    <alternativeName>
        <fullName evidence="7">Peptidoglycan polymerization terminase</fullName>
    </alternativeName>
</protein>
<keyword evidence="2 7" id="KW-0812">Transmembrane</keyword>
<dbReference type="InterPro" id="IPR003770">
    <property type="entry name" value="MLTG-like"/>
</dbReference>
<dbReference type="EMBL" id="WHSB02000002">
    <property type="protein sequence ID" value="MCQ4629386.1"/>
    <property type="molecule type" value="Genomic_DNA"/>
</dbReference>